<evidence type="ECO:0000313" key="2">
    <source>
        <dbReference type="Proteomes" id="UP001211421"/>
    </source>
</evidence>
<comment type="caution">
    <text evidence="1">The sequence shown here is derived from an EMBL/GenBank/DDBJ whole genome shotgun (WGS) entry which is preliminary data.</text>
</comment>
<gene>
    <name evidence="1" type="ORF">PNV70_06100</name>
</gene>
<dbReference type="InterPro" id="IPR054263">
    <property type="entry name" value="DUF6994"/>
</dbReference>
<evidence type="ECO:0000313" key="1">
    <source>
        <dbReference type="EMBL" id="MDB8741638.1"/>
    </source>
</evidence>
<organism evidence="1 2">
    <name type="scientific">Ruminococcus bicirculans</name>
    <name type="common">ex Wegman et al. 2014</name>
    <dbReference type="NCBI Taxonomy" id="1160721"/>
    <lineage>
        <taxon>Bacteria</taxon>
        <taxon>Bacillati</taxon>
        <taxon>Bacillota</taxon>
        <taxon>Clostridia</taxon>
        <taxon>Eubacteriales</taxon>
        <taxon>Oscillospiraceae</taxon>
        <taxon>Ruminococcus</taxon>
    </lineage>
</organism>
<sequence length="363" mass="43542">MEANKKIKSYEPENFEENYKAYLVDLLSTNYKTYENKGDAEKERKRIWKQLGDSETAYCDIYIDPDYKKNKDFYRHLSSFLNAASWKNKKKLYFKANEHKPDKNIDGMITVYKDPKCEDYCFTLHSDQLGFSAVPWIYFSTKYPLSRYFEMQKNKSDKDPDAIANFLTKYVYTTRTLGGSFLWPESWYKAYNMNRGNGKNDNKDNNKDNNIGYIEDRVDLTLLEIKHYFEYRELDDKKKFKYSGDILFSRYKFLDTQTWFGFFDSFEDYVDFFLFNGFVKEINKNGKKEYMPINILTGDPFEKDYLNYEKDVLKVLEEDKLKAMLDLVMRKVKTRSEDMEKLIAKYNQTNDTKGEKHENILHE</sequence>
<reference evidence="1" key="1">
    <citation type="submission" date="2023-01" db="EMBL/GenBank/DDBJ databases">
        <title>Human gut microbiome strain richness.</title>
        <authorList>
            <person name="Chen-Liaw A."/>
        </authorList>
    </citation>
    <scope>NUCLEOTIDE SEQUENCE</scope>
    <source>
        <strain evidence="1">D59st1_B8_D59t2_181005</strain>
    </source>
</reference>
<proteinExistence type="predicted"/>
<dbReference type="Pfam" id="PF22507">
    <property type="entry name" value="DUF6994"/>
    <property type="match status" value="1"/>
</dbReference>
<protein>
    <submittedName>
        <fullName evidence="1">Uncharacterized protein</fullName>
    </submittedName>
</protein>
<accession>A0AAW6DTZ8</accession>
<dbReference type="AlphaFoldDB" id="A0AAW6DTZ8"/>
<dbReference type="EMBL" id="JAQMLS010000003">
    <property type="protein sequence ID" value="MDB8741638.1"/>
    <property type="molecule type" value="Genomic_DNA"/>
</dbReference>
<dbReference type="RefSeq" id="WP_195551362.1">
    <property type="nucleotide sequence ID" value="NZ_JADMNX010000003.1"/>
</dbReference>
<dbReference type="Proteomes" id="UP001211421">
    <property type="component" value="Unassembled WGS sequence"/>
</dbReference>
<name>A0AAW6DTZ8_9FIRM</name>